<protein>
    <submittedName>
        <fullName evidence="5">Choloyl-CoA hydrolase</fullName>
    </submittedName>
</protein>
<dbReference type="GO" id="GO:0009062">
    <property type="term" value="P:fatty acid catabolic process"/>
    <property type="evidence" value="ECO:0007669"/>
    <property type="project" value="TreeGrafter"/>
</dbReference>
<dbReference type="InterPro" id="IPR029069">
    <property type="entry name" value="HotDog_dom_sf"/>
</dbReference>
<evidence type="ECO:0000259" key="4">
    <source>
        <dbReference type="Pfam" id="PF20789"/>
    </source>
</evidence>
<sequence>MTQTSREVFDADQAAPTAVAQVLQLKSLPHDRFQADTVSVTGRRTIYGGQVAAQALRAASLTVPEDRVAHSMHAYFLAAGDASRPIELKVERDRDGGRYSGRRVSAVQGESVIFSMVCSFARPADGAPEFQAAPIPEVQRPAELPTHQLNASRTFDLEARVPEDTEPWYRWPARMWLRIRERLADDPNVRACGMVFISDLCTGLSRAPQIEQVGLLPSVDHAVWLHRGADPNQWLLIDLHPLSTSGGRGMYSGQIFDERGALVASLAQESLFDFPRDR</sequence>
<dbReference type="SUPFAM" id="SSF54637">
    <property type="entry name" value="Thioesterase/thiol ester dehydrase-isomerase"/>
    <property type="match status" value="2"/>
</dbReference>
<dbReference type="InterPro" id="IPR003703">
    <property type="entry name" value="Acyl_CoA_thio"/>
</dbReference>
<dbReference type="Pfam" id="PF20789">
    <property type="entry name" value="4HBT_3C"/>
    <property type="match status" value="1"/>
</dbReference>
<organism evidence="5 6">
    <name type="scientific">Mycolicibacterium elephantis DSM 44368</name>
    <dbReference type="NCBI Taxonomy" id="1335622"/>
    <lineage>
        <taxon>Bacteria</taxon>
        <taxon>Bacillati</taxon>
        <taxon>Actinomycetota</taxon>
        <taxon>Actinomycetes</taxon>
        <taxon>Mycobacteriales</taxon>
        <taxon>Mycobacteriaceae</taxon>
        <taxon>Mycolicibacterium</taxon>
    </lineage>
</organism>
<accession>A0A439DVA8</accession>
<dbReference type="GO" id="GO:0047617">
    <property type="term" value="F:fatty acyl-CoA hydrolase activity"/>
    <property type="evidence" value="ECO:0007669"/>
    <property type="project" value="InterPro"/>
</dbReference>
<dbReference type="GO" id="GO:0006637">
    <property type="term" value="P:acyl-CoA metabolic process"/>
    <property type="evidence" value="ECO:0007669"/>
    <property type="project" value="InterPro"/>
</dbReference>
<evidence type="ECO:0000313" key="5">
    <source>
        <dbReference type="EMBL" id="RWA20968.1"/>
    </source>
</evidence>
<evidence type="ECO:0000256" key="1">
    <source>
        <dbReference type="ARBA" id="ARBA00006538"/>
    </source>
</evidence>
<dbReference type="CDD" id="cd03445">
    <property type="entry name" value="Thioesterase_II_repeat2"/>
    <property type="match status" value="1"/>
</dbReference>
<comment type="similarity">
    <text evidence="1">Belongs to the C/M/P thioester hydrolase family.</text>
</comment>
<evidence type="ECO:0000256" key="2">
    <source>
        <dbReference type="ARBA" id="ARBA00022801"/>
    </source>
</evidence>
<dbReference type="RefSeq" id="WP_241566556.1">
    <property type="nucleotide sequence ID" value="NZ_ATDN01000012.1"/>
</dbReference>
<dbReference type="Pfam" id="PF13622">
    <property type="entry name" value="4HBT_3"/>
    <property type="match status" value="1"/>
</dbReference>
<dbReference type="InterPro" id="IPR049450">
    <property type="entry name" value="ACOT8-like_C"/>
</dbReference>
<comment type="caution">
    <text evidence="5">The sequence shown here is derived from an EMBL/GenBank/DDBJ whole genome shotgun (WGS) entry which is preliminary data.</text>
</comment>
<feature type="domain" description="Acyl-CoA thioesterase-like C-terminal" evidence="4">
    <location>
        <begin position="149"/>
        <end position="271"/>
    </location>
</feature>
<dbReference type="Proteomes" id="UP000287177">
    <property type="component" value="Unassembled WGS sequence"/>
</dbReference>
<dbReference type="InterPro" id="IPR049449">
    <property type="entry name" value="TesB_ACOT8-like_N"/>
</dbReference>
<evidence type="ECO:0000259" key="3">
    <source>
        <dbReference type="Pfam" id="PF13622"/>
    </source>
</evidence>
<evidence type="ECO:0000313" key="6">
    <source>
        <dbReference type="Proteomes" id="UP000287177"/>
    </source>
</evidence>
<dbReference type="CDD" id="cd03444">
    <property type="entry name" value="Thioesterase_II_repeat1"/>
    <property type="match status" value="1"/>
</dbReference>
<dbReference type="AlphaFoldDB" id="A0A439DVA8"/>
<dbReference type="EMBL" id="ATDN01000012">
    <property type="protein sequence ID" value="RWA20968.1"/>
    <property type="molecule type" value="Genomic_DNA"/>
</dbReference>
<dbReference type="Gene3D" id="2.40.160.210">
    <property type="entry name" value="Acyl-CoA thioesterase, double hotdog domain"/>
    <property type="match status" value="1"/>
</dbReference>
<dbReference type="PANTHER" id="PTHR11066:SF34">
    <property type="entry name" value="ACYL-COENZYME A THIOESTERASE 8"/>
    <property type="match status" value="1"/>
</dbReference>
<dbReference type="InterPro" id="IPR042171">
    <property type="entry name" value="Acyl-CoA_hotdog"/>
</dbReference>
<name>A0A439DVA8_9MYCO</name>
<gene>
    <name evidence="5" type="ORF">MELE44368_03165</name>
</gene>
<dbReference type="PANTHER" id="PTHR11066">
    <property type="entry name" value="ACYL-COA THIOESTERASE"/>
    <property type="match status" value="1"/>
</dbReference>
<proteinExistence type="inferred from homology"/>
<keyword evidence="6" id="KW-1185">Reference proteome</keyword>
<feature type="domain" description="Acyl-CoA thioesterase-like N-terminal HotDog" evidence="3">
    <location>
        <begin position="43"/>
        <end position="121"/>
    </location>
</feature>
<keyword evidence="2 5" id="KW-0378">Hydrolase</keyword>
<reference evidence="5 6" key="1">
    <citation type="submission" date="2013-06" db="EMBL/GenBank/DDBJ databases">
        <title>The draft sequence of the Mycobacterium elephantis genome.</title>
        <authorList>
            <person name="Pettersson F.B."/>
            <person name="Das S."/>
            <person name="Dasgupta S."/>
            <person name="Bhattacharya A."/>
            <person name="Kirsebom L.A."/>
        </authorList>
    </citation>
    <scope>NUCLEOTIDE SEQUENCE [LARGE SCALE GENOMIC DNA]</scope>
    <source>
        <strain evidence="5 6">DSM 44368</strain>
    </source>
</reference>